<organism evidence="1 2">
    <name type="scientific">Phytophthora sojae (strain P6497)</name>
    <name type="common">Soybean stem and root rot agent</name>
    <name type="synonym">Phytophthora megasperma f. sp. glycines</name>
    <dbReference type="NCBI Taxonomy" id="1094619"/>
    <lineage>
        <taxon>Eukaryota</taxon>
        <taxon>Sar</taxon>
        <taxon>Stramenopiles</taxon>
        <taxon>Oomycota</taxon>
        <taxon>Peronosporomycetes</taxon>
        <taxon>Peronosporales</taxon>
        <taxon>Peronosporaceae</taxon>
        <taxon>Phytophthora</taxon>
    </lineage>
</organism>
<evidence type="ECO:0000313" key="2">
    <source>
        <dbReference type="Proteomes" id="UP000002640"/>
    </source>
</evidence>
<dbReference type="KEGG" id="psoj:PHYSODRAFT_307773"/>
<protein>
    <submittedName>
        <fullName evidence="1">Uncharacterized protein</fullName>
    </submittedName>
</protein>
<dbReference type="InParanoid" id="G5AG02"/>
<dbReference type="GeneID" id="20642939"/>
<dbReference type="Proteomes" id="UP000002640">
    <property type="component" value="Unassembled WGS sequence"/>
</dbReference>
<sequence length="538" mass="59617">MLRVREAVELFNLLSLVDNPLFVDMVSLFTISDRHDEASKVCPTWKFRLIGKLPSEDPITSQMSVSWGQLLGSPEDPWRYSVEFRRAMDVLMGMGEETGASWHSYAPSCWKKWKGGEPKRQEEHPLEVRVWTLKSDFAASGIPELTTVLARDELASLDLRLDDTLTNHQKLGRAVHHDDLWTVVVSTPRRCLSGDRDQVAVTDYIEETDNDSDEDEGEDVDANDPLTTVAMARCGFPESVVDVPEPPKYGLVELPEGSTFQPQGLNDGDDTTFVLERRCRCRAQGTSAAPSDHLTAVIPGYGICRVVVEEGIEFIPDSQEEFVIGGENSRPWNFFKLFVDHIESMEVLMGLLDLVGGRLRDLWCGNTGQDLVTVDLSAIATACPRLKSLFLSDVSVTMSDIDNEALCAWPLQKLEIEGVVDDLGPCLSDLAHNLARKLVDLRLDVPNGWDFSEEREDKLKAHNGKYLPVVKEKLPIRSKAAMLSVFSGALSSSGNSVAVGHLDPHALELIFGFAATAARRSVTILRDSDRFSSVVMDG</sequence>
<dbReference type="AlphaFoldDB" id="G5AG02"/>
<reference evidence="1 2" key="1">
    <citation type="journal article" date="2006" name="Science">
        <title>Phytophthora genome sequences uncover evolutionary origins and mechanisms of pathogenesis.</title>
        <authorList>
            <person name="Tyler B.M."/>
            <person name="Tripathy S."/>
            <person name="Zhang X."/>
            <person name="Dehal P."/>
            <person name="Jiang R.H."/>
            <person name="Aerts A."/>
            <person name="Arredondo F.D."/>
            <person name="Baxter L."/>
            <person name="Bensasson D."/>
            <person name="Beynon J.L."/>
            <person name="Chapman J."/>
            <person name="Damasceno C.M."/>
            <person name="Dorrance A.E."/>
            <person name="Dou D."/>
            <person name="Dickerman A.W."/>
            <person name="Dubchak I.L."/>
            <person name="Garbelotto M."/>
            <person name="Gijzen M."/>
            <person name="Gordon S.G."/>
            <person name="Govers F."/>
            <person name="Grunwald N.J."/>
            <person name="Huang W."/>
            <person name="Ivors K.L."/>
            <person name="Jones R.W."/>
            <person name="Kamoun S."/>
            <person name="Krampis K."/>
            <person name="Lamour K.H."/>
            <person name="Lee M.K."/>
            <person name="McDonald W.H."/>
            <person name="Medina M."/>
            <person name="Meijer H.J."/>
            <person name="Nordberg E.K."/>
            <person name="Maclean D.J."/>
            <person name="Ospina-Giraldo M.D."/>
            <person name="Morris P.F."/>
            <person name="Phuntumart V."/>
            <person name="Putnam N.H."/>
            <person name="Rash S."/>
            <person name="Rose J.K."/>
            <person name="Sakihama Y."/>
            <person name="Salamov A.A."/>
            <person name="Savidor A."/>
            <person name="Scheuring C.F."/>
            <person name="Smith B.M."/>
            <person name="Sobral B.W."/>
            <person name="Terry A."/>
            <person name="Torto-Alalibo T.A."/>
            <person name="Win J."/>
            <person name="Xu Z."/>
            <person name="Zhang H."/>
            <person name="Grigoriev I.V."/>
            <person name="Rokhsar D.S."/>
            <person name="Boore J.L."/>
        </authorList>
    </citation>
    <scope>NUCLEOTIDE SEQUENCE [LARGE SCALE GENOMIC DNA]</scope>
    <source>
        <strain evidence="1 2">P6497</strain>
    </source>
</reference>
<accession>G5AG02</accession>
<proteinExistence type="predicted"/>
<name>G5AG02_PHYSP</name>
<keyword evidence="2" id="KW-1185">Reference proteome</keyword>
<dbReference type="EMBL" id="JH159166">
    <property type="protein sequence ID" value="EGZ05514.1"/>
    <property type="molecule type" value="Genomic_DNA"/>
</dbReference>
<evidence type="ECO:0000313" key="1">
    <source>
        <dbReference type="EMBL" id="EGZ05514.1"/>
    </source>
</evidence>
<dbReference type="RefSeq" id="XP_009539045.1">
    <property type="nucleotide sequence ID" value="XM_009540750.1"/>
</dbReference>
<gene>
    <name evidence="1" type="ORF">PHYSODRAFT_307773</name>
</gene>